<dbReference type="InterPro" id="IPR012902">
    <property type="entry name" value="N_methyl_site"/>
</dbReference>
<evidence type="ECO:0000313" key="13">
    <source>
        <dbReference type="EMBL" id="NKI18819.1"/>
    </source>
</evidence>
<keyword evidence="3" id="KW-1003">Cell membrane</keyword>
<keyword evidence="7 11" id="KW-1133">Transmembrane helix</keyword>
<evidence type="ECO:0000313" key="14">
    <source>
        <dbReference type="Proteomes" id="UP000765845"/>
    </source>
</evidence>
<dbReference type="SUPFAM" id="SSF54523">
    <property type="entry name" value="Pili subunits"/>
    <property type="match status" value="1"/>
</dbReference>
<proteinExistence type="inferred from homology"/>
<keyword evidence="5" id="KW-0997">Cell inner membrane</keyword>
<evidence type="ECO:0000256" key="1">
    <source>
        <dbReference type="ARBA" id="ARBA00004377"/>
    </source>
</evidence>
<feature type="transmembrane region" description="Helical" evidence="11">
    <location>
        <begin position="12"/>
        <end position="34"/>
    </location>
</feature>
<feature type="domain" description="General secretion pathway GspH" evidence="12">
    <location>
        <begin position="43"/>
        <end position="156"/>
    </location>
</feature>
<evidence type="ECO:0000256" key="7">
    <source>
        <dbReference type="ARBA" id="ARBA00022989"/>
    </source>
</evidence>
<dbReference type="Proteomes" id="UP000765845">
    <property type="component" value="Unassembled WGS sequence"/>
</dbReference>
<organism evidence="13 14">
    <name type="scientific">Spongiibacter thalassae</name>
    <dbReference type="NCBI Taxonomy" id="2721624"/>
    <lineage>
        <taxon>Bacteria</taxon>
        <taxon>Pseudomonadati</taxon>
        <taxon>Pseudomonadota</taxon>
        <taxon>Gammaproteobacteria</taxon>
        <taxon>Cellvibrionales</taxon>
        <taxon>Spongiibacteraceae</taxon>
        <taxon>Spongiibacter</taxon>
    </lineage>
</organism>
<evidence type="ECO:0000256" key="6">
    <source>
        <dbReference type="ARBA" id="ARBA00022692"/>
    </source>
</evidence>
<evidence type="ECO:0000256" key="9">
    <source>
        <dbReference type="ARBA" id="ARBA00025772"/>
    </source>
</evidence>
<dbReference type="EMBL" id="JAAWWK010000006">
    <property type="protein sequence ID" value="NKI18819.1"/>
    <property type="molecule type" value="Genomic_DNA"/>
</dbReference>
<keyword evidence="4" id="KW-0488">Methylation</keyword>
<comment type="subcellular location">
    <subcellularLocation>
        <location evidence="1">Cell inner membrane</location>
        <topology evidence="1">Single-pass membrane protein</topology>
    </subcellularLocation>
</comment>
<dbReference type="RefSeq" id="WP_168451345.1">
    <property type="nucleotide sequence ID" value="NZ_JAAWWK010000006.1"/>
</dbReference>
<dbReference type="NCBIfam" id="TIGR02532">
    <property type="entry name" value="IV_pilin_GFxxxE"/>
    <property type="match status" value="1"/>
</dbReference>
<evidence type="ECO:0000256" key="11">
    <source>
        <dbReference type="SAM" id="Phobius"/>
    </source>
</evidence>
<dbReference type="Pfam" id="PF12019">
    <property type="entry name" value="GspH"/>
    <property type="match status" value="1"/>
</dbReference>
<keyword evidence="6 11" id="KW-0812">Transmembrane</keyword>
<reference evidence="13 14" key="1">
    <citation type="submission" date="2020-04" db="EMBL/GenBank/DDBJ databases">
        <authorList>
            <person name="Yoon J."/>
        </authorList>
    </citation>
    <scope>NUCLEOTIDE SEQUENCE [LARGE SCALE GENOMIC DNA]</scope>
    <source>
        <strain evidence="13 14">KMU-166</strain>
    </source>
</reference>
<evidence type="ECO:0000256" key="10">
    <source>
        <dbReference type="ARBA" id="ARBA00030775"/>
    </source>
</evidence>
<gene>
    <name evidence="13" type="ORF">HCU74_15530</name>
</gene>
<evidence type="ECO:0000259" key="12">
    <source>
        <dbReference type="Pfam" id="PF12019"/>
    </source>
</evidence>
<evidence type="ECO:0000256" key="4">
    <source>
        <dbReference type="ARBA" id="ARBA00022481"/>
    </source>
</evidence>
<sequence length="169" mass="18544">MKRTQGTTLLELLMTLSIAAIIATLAVPAFSDFLSRQQLRSGTRNLYQALTITRATAVSRATTVSLTNNDGDWATGMTLYIDDNSNGVLESGEQVLRHFPPRQPLRIRGNRWVADYVSYRADGSAHTANGAFQVGTLSLCHPERLDEIRLVISIGGRVRREASGNQPCL</sequence>
<keyword evidence="14" id="KW-1185">Reference proteome</keyword>
<accession>A0ABX1GKY3</accession>
<name>A0ABX1GKY3_9GAMM</name>
<evidence type="ECO:0000256" key="3">
    <source>
        <dbReference type="ARBA" id="ARBA00022475"/>
    </source>
</evidence>
<comment type="similarity">
    <text evidence="9">Belongs to the GSP H family.</text>
</comment>
<dbReference type="InterPro" id="IPR022346">
    <property type="entry name" value="T2SS_GspH"/>
</dbReference>
<evidence type="ECO:0000256" key="5">
    <source>
        <dbReference type="ARBA" id="ARBA00022519"/>
    </source>
</evidence>
<dbReference type="Gene3D" id="3.55.40.10">
    <property type="entry name" value="minor pseudopilin epsh domain"/>
    <property type="match status" value="1"/>
</dbReference>
<protein>
    <recommendedName>
        <fullName evidence="2">Type II secretion system protein H</fullName>
    </recommendedName>
    <alternativeName>
        <fullName evidence="10">General secretion pathway protein H</fullName>
    </alternativeName>
</protein>
<evidence type="ECO:0000256" key="8">
    <source>
        <dbReference type="ARBA" id="ARBA00023136"/>
    </source>
</evidence>
<evidence type="ECO:0000256" key="2">
    <source>
        <dbReference type="ARBA" id="ARBA00021549"/>
    </source>
</evidence>
<comment type="caution">
    <text evidence="13">The sequence shown here is derived from an EMBL/GenBank/DDBJ whole genome shotgun (WGS) entry which is preliminary data.</text>
</comment>
<keyword evidence="8 11" id="KW-0472">Membrane</keyword>
<dbReference type="InterPro" id="IPR045584">
    <property type="entry name" value="Pilin-like"/>
</dbReference>